<evidence type="ECO:0000313" key="5">
    <source>
        <dbReference type="EMBL" id="GBF01659.1"/>
    </source>
</evidence>
<evidence type="ECO:0000313" key="4">
    <source>
        <dbReference type="EMBL" id="AYJ38963.1"/>
    </source>
</evidence>
<feature type="region of interest" description="Disordered" evidence="1">
    <location>
        <begin position="24"/>
        <end position="67"/>
    </location>
</feature>
<reference evidence="5 6" key="1">
    <citation type="submission" date="2017-04" db="EMBL/GenBank/DDBJ databases">
        <title>In vitro and in silico characterization of Lactobacillus paraplantarum D2-1, a starter culture for soymilk fermentation.</title>
        <authorList>
            <person name="Endo A."/>
            <person name="Sasaki F."/>
            <person name="Maeno S."/>
            <person name="Kanesaki Y."/>
            <person name="Kubota E."/>
            <person name="Torres G.A."/>
            <person name="Tomita S."/>
            <person name="Nakagawa J."/>
        </authorList>
    </citation>
    <scope>NUCLEOTIDE SEQUENCE [LARGE SCALE GENOMIC DNA]</scope>
    <source>
        <strain evidence="5 6">D2-1</strain>
    </source>
</reference>
<dbReference type="EMBL" id="BDOR01000004">
    <property type="protein sequence ID" value="GBF01659.1"/>
    <property type="molecule type" value="Genomic_DNA"/>
</dbReference>
<feature type="signal peptide" evidence="2">
    <location>
        <begin position="1"/>
        <end position="20"/>
    </location>
</feature>
<dbReference type="RefSeq" id="WP_056988231.1">
    <property type="nucleotide sequence ID" value="NZ_BDOR01000004.1"/>
</dbReference>
<evidence type="ECO:0000313" key="6">
    <source>
        <dbReference type="Proteomes" id="UP000236162"/>
    </source>
</evidence>
<dbReference type="AlphaFoldDB" id="A0AAD0TMM9"/>
<feature type="chain" id="PRO_5044705833" description="Lipoprotein" evidence="2">
    <location>
        <begin position="21"/>
        <end position="190"/>
    </location>
</feature>
<dbReference type="Proteomes" id="UP000277896">
    <property type="component" value="Chromosome"/>
</dbReference>
<protein>
    <recommendedName>
        <fullName evidence="8">Lipoprotein</fullName>
    </recommendedName>
</protein>
<accession>A0AAD0TMM9</accession>
<dbReference type="PROSITE" id="PS51257">
    <property type="entry name" value="PROKAR_LIPOPROTEIN"/>
    <property type="match status" value="1"/>
</dbReference>
<name>A0AAD0TMM9_9LACO</name>
<evidence type="ECO:0000313" key="3">
    <source>
        <dbReference type="EMBL" id="AYJ38909.1"/>
    </source>
</evidence>
<proteinExistence type="predicted"/>
<reference evidence="3 7" key="2">
    <citation type="submission" date="2018-10" db="EMBL/GenBank/DDBJ databases">
        <title>Genome seuquencing of Lactobacillus species.</title>
        <authorList>
            <person name="Baek C."/>
            <person name="Yi H."/>
        </authorList>
    </citation>
    <scope>NUCLEOTIDE SEQUENCE [LARGE SCALE GENOMIC DNA]</scope>
    <source>
        <strain evidence="3 7">DSM 10667</strain>
    </source>
</reference>
<dbReference type="EMBL" id="CP032744">
    <property type="protein sequence ID" value="AYJ38909.1"/>
    <property type="molecule type" value="Genomic_DNA"/>
</dbReference>
<sequence>MNMKKVATMGTILLTGLSLTACVSSSNESSSSSKKESTSKVAKSNSKKEASSKKESSSSSKKSNDANDILQAMDSKKLAKFNEDLSSSLSEDQGFANDGQKGYDYATYIDTLAYDHNRGLIVTVNDDFMGLNDAQKTTVGQGAQKLAATQLVIDGMDIGADSSAIMTNVHYGSERVGHSKSFSPSNFKWK</sequence>
<feature type="compositionally biased region" description="Basic and acidic residues" evidence="1">
    <location>
        <begin position="46"/>
        <end position="56"/>
    </location>
</feature>
<evidence type="ECO:0000313" key="7">
    <source>
        <dbReference type="Proteomes" id="UP000277896"/>
    </source>
</evidence>
<dbReference type="Proteomes" id="UP000236162">
    <property type="component" value="Unassembled WGS sequence"/>
</dbReference>
<evidence type="ECO:0008006" key="8">
    <source>
        <dbReference type="Google" id="ProtNLM"/>
    </source>
</evidence>
<keyword evidence="6" id="KW-1185">Reference proteome</keyword>
<organism evidence="3 7">
    <name type="scientific">Lactiplantibacillus paraplantarum</name>
    <dbReference type="NCBI Taxonomy" id="60520"/>
    <lineage>
        <taxon>Bacteria</taxon>
        <taxon>Bacillati</taxon>
        <taxon>Bacillota</taxon>
        <taxon>Bacilli</taxon>
        <taxon>Lactobacillales</taxon>
        <taxon>Lactobacillaceae</taxon>
        <taxon>Lactiplantibacillus</taxon>
    </lineage>
</organism>
<dbReference type="EMBL" id="CP032744">
    <property type="protein sequence ID" value="AYJ38963.1"/>
    <property type="molecule type" value="Genomic_DNA"/>
</dbReference>
<keyword evidence="2" id="KW-0732">Signal</keyword>
<gene>
    <name evidence="3" type="ORF">LP667_08810</name>
    <name evidence="4" type="ORF">LP667_09105</name>
    <name evidence="5" type="ORF">LPPLD21_01191</name>
</gene>
<evidence type="ECO:0000256" key="2">
    <source>
        <dbReference type="SAM" id="SignalP"/>
    </source>
</evidence>
<evidence type="ECO:0000256" key="1">
    <source>
        <dbReference type="SAM" id="MobiDB-lite"/>
    </source>
</evidence>